<sequence length="117" mass="13538">MYKCIALLKKRADLSRDQLIDYYENNHAPLIKSLFPGIVQYRRNFLDLEGAFLSKTSPIDFDVVTEIWFEDRAAYDVFLAENAKPDVARRIAEDEANVFDRSATRMFVVEEKTSPIA</sequence>
<dbReference type="AlphaFoldDB" id="A0A5E7SLL5"/>
<protein>
    <recommendedName>
        <fullName evidence="1">EthD domain-containing protein</fullName>
    </recommendedName>
</protein>
<dbReference type="InterPro" id="IPR011008">
    <property type="entry name" value="Dimeric_a/b-barrel"/>
</dbReference>
<reference evidence="2 3" key="1">
    <citation type="submission" date="2019-09" db="EMBL/GenBank/DDBJ databases">
        <authorList>
            <person name="Chandra G."/>
            <person name="Truman W A."/>
        </authorList>
    </citation>
    <scope>NUCLEOTIDE SEQUENCE [LARGE SCALE GENOMIC DNA]</scope>
    <source>
        <strain evidence="2">PS918</strain>
    </source>
</reference>
<dbReference type="Pfam" id="PF07110">
    <property type="entry name" value="EthD"/>
    <property type="match status" value="1"/>
</dbReference>
<dbReference type="EMBL" id="CABVIY010000003">
    <property type="protein sequence ID" value="VVP86830.1"/>
    <property type="molecule type" value="Genomic_DNA"/>
</dbReference>
<dbReference type="InterPro" id="IPR009799">
    <property type="entry name" value="EthD_dom"/>
</dbReference>
<proteinExistence type="predicted"/>
<dbReference type="GO" id="GO:0016491">
    <property type="term" value="F:oxidoreductase activity"/>
    <property type="evidence" value="ECO:0007669"/>
    <property type="project" value="InterPro"/>
</dbReference>
<evidence type="ECO:0000313" key="2">
    <source>
        <dbReference type="EMBL" id="VVP86830.1"/>
    </source>
</evidence>
<dbReference type="Gene3D" id="3.30.70.100">
    <property type="match status" value="1"/>
</dbReference>
<name>A0A5E7SLL5_PSEFL</name>
<feature type="domain" description="EthD" evidence="1">
    <location>
        <begin position="12"/>
        <end position="102"/>
    </location>
</feature>
<evidence type="ECO:0000259" key="1">
    <source>
        <dbReference type="Pfam" id="PF07110"/>
    </source>
</evidence>
<dbReference type="OrthoDB" id="2613214at2"/>
<gene>
    <name evidence="2" type="ORF">PS918_02861</name>
</gene>
<organism evidence="2 3">
    <name type="scientific">Pseudomonas fluorescens</name>
    <dbReference type="NCBI Taxonomy" id="294"/>
    <lineage>
        <taxon>Bacteria</taxon>
        <taxon>Pseudomonadati</taxon>
        <taxon>Pseudomonadota</taxon>
        <taxon>Gammaproteobacteria</taxon>
        <taxon>Pseudomonadales</taxon>
        <taxon>Pseudomonadaceae</taxon>
        <taxon>Pseudomonas</taxon>
    </lineage>
</organism>
<dbReference type="Proteomes" id="UP000326611">
    <property type="component" value="Unassembled WGS sequence"/>
</dbReference>
<dbReference type="SUPFAM" id="SSF54909">
    <property type="entry name" value="Dimeric alpha+beta barrel"/>
    <property type="match status" value="1"/>
</dbReference>
<accession>A0A5E7SLL5</accession>
<evidence type="ECO:0000313" key="3">
    <source>
        <dbReference type="Proteomes" id="UP000326611"/>
    </source>
</evidence>